<evidence type="ECO:0000256" key="1">
    <source>
        <dbReference type="SAM" id="Phobius"/>
    </source>
</evidence>
<accession>A0AAV9HH66</accession>
<dbReference type="AlphaFoldDB" id="A0AAV9HH66"/>
<sequence>MRVSGAANPVVRFWSAVMAVSAIAAKCASVIVTSFRAYWPRRRRESSRPRDVFPLRNVCFRWALLLARCFNTRLICINQSNSSEASNHLEIPLQIVLFKHRLVIALFLYGPRPLRVGCNFLPM</sequence>
<feature type="transmembrane region" description="Helical" evidence="1">
    <location>
        <begin position="12"/>
        <end position="39"/>
    </location>
</feature>
<dbReference type="EMBL" id="MU865020">
    <property type="protein sequence ID" value="KAK4460068.1"/>
    <property type="molecule type" value="Genomic_DNA"/>
</dbReference>
<name>A0AAV9HH66_9PEZI</name>
<keyword evidence="1" id="KW-0812">Transmembrane</keyword>
<evidence type="ECO:0008006" key="4">
    <source>
        <dbReference type="Google" id="ProtNLM"/>
    </source>
</evidence>
<gene>
    <name evidence="2" type="ORF">QBC42DRAFT_273113</name>
</gene>
<evidence type="ECO:0000313" key="3">
    <source>
        <dbReference type="Proteomes" id="UP001321749"/>
    </source>
</evidence>
<protein>
    <recommendedName>
        <fullName evidence="4">Secreted protein</fullName>
    </recommendedName>
</protein>
<evidence type="ECO:0000313" key="2">
    <source>
        <dbReference type="EMBL" id="KAK4460068.1"/>
    </source>
</evidence>
<keyword evidence="1" id="KW-0472">Membrane</keyword>
<reference evidence="2" key="1">
    <citation type="journal article" date="2023" name="Mol. Phylogenet. Evol.">
        <title>Genome-scale phylogeny and comparative genomics of the fungal order Sordariales.</title>
        <authorList>
            <person name="Hensen N."/>
            <person name="Bonometti L."/>
            <person name="Westerberg I."/>
            <person name="Brannstrom I.O."/>
            <person name="Guillou S."/>
            <person name="Cros-Aarteil S."/>
            <person name="Calhoun S."/>
            <person name="Haridas S."/>
            <person name="Kuo A."/>
            <person name="Mondo S."/>
            <person name="Pangilinan J."/>
            <person name="Riley R."/>
            <person name="LaButti K."/>
            <person name="Andreopoulos B."/>
            <person name="Lipzen A."/>
            <person name="Chen C."/>
            <person name="Yan M."/>
            <person name="Daum C."/>
            <person name="Ng V."/>
            <person name="Clum A."/>
            <person name="Steindorff A."/>
            <person name="Ohm R.A."/>
            <person name="Martin F."/>
            <person name="Silar P."/>
            <person name="Natvig D.O."/>
            <person name="Lalanne C."/>
            <person name="Gautier V."/>
            <person name="Ament-Velasquez S.L."/>
            <person name="Kruys A."/>
            <person name="Hutchinson M.I."/>
            <person name="Powell A.J."/>
            <person name="Barry K."/>
            <person name="Miller A.N."/>
            <person name="Grigoriev I.V."/>
            <person name="Debuchy R."/>
            <person name="Gladieux P."/>
            <person name="Hiltunen Thoren M."/>
            <person name="Johannesson H."/>
        </authorList>
    </citation>
    <scope>NUCLEOTIDE SEQUENCE</scope>
    <source>
        <strain evidence="2">PSN324</strain>
    </source>
</reference>
<organism evidence="2 3">
    <name type="scientific">Cladorrhinum samala</name>
    <dbReference type="NCBI Taxonomy" id="585594"/>
    <lineage>
        <taxon>Eukaryota</taxon>
        <taxon>Fungi</taxon>
        <taxon>Dikarya</taxon>
        <taxon>Ascomycota</taxon>
        <taxon>Pezizomycotina</taxon>
        <taxon>Sordariomycetes</taxon>
        <taxon>Sordariomycetidae</taxon>
        <taxon>Sordariales</taxon>
        <taxon>Podosporaceae</taxon>
        <taxon>Cladorrhinum</taxon>
    </lineage>
</organism>
<keyword evidence="1" id="KW-1133">Transmembrane helix</keyword>
<keyword evidence="3" id="KW-1185">Reference proteome</keyword>
<proteinExistence type="predicted"/>
<comment type="caution">
    <text evidence="2">The sequence shown here is derived from an EMBL/GenBank/DDBJ whole genome shotgun (WGS) entry which is preliminary data.</text>
</comment>
<dbReference type="Proteomes" id="UP001321749">
    <property type="component" value="Unassembled WGS sequence"/>
</dbReference>
<reference evidence="2" key="2">
    <citation type="submission" date="2023-06" db="EMBL/GenBank/DDBJ databases">
        <authorList>
            <consortium name="Lawrence Berkeley National Laboratory"/>
            <person name="Mondo S.J."/>
            <person name="Hensen N."/>
            <person name="Bonometti L."/>
            <person name="Westerberg I."/>
            <person name="Brannstrom I.O."/>
            <person name="Guillou S."/>
            <person name="Cros-Aarteil S."/>
            <person name="Calhoun S."/>
            <person name="Haridas S."/>
            <person name="Kuo A."/>
            <person name="Pangilinan J."/>
            <person name="Riley R."/>
            <person name="Labutti K."/>
            <person name="Andreopoulos B."/>
            <person name="Lipzen A."/>
            <person name="Chen C."/>
            <person name="Yanf M."/>
            <person name="Daum C."/>
            <person name="Ng V."/>
            <person name="Clum A."/>
            <person name="Steindorff A."/>
            <person name="Ohm R."/>
            <person name="Martin F."/>
            <person name="Silar P."/>
            <person name="Natvig D."/>
            <person name="Lalanne C."/>
            <person name="Gautier V."/>
            <person name="Ament-Velasquez S.L."/>
            <person name="Kruys A."/>
            <person name="Hutchinson M.I."/>
            <person name="Powell A.J."/>
            <person name="Barry K."/>
            <person name="Miller A.N."/>
            <person name="Grigoriev I.V."/>
            <person name="Debuchy R."/>
            <person name="Gladieux P."/>
            <person name="Thoren M.H."/>
            <person name="Johannesson H."/>
        </authorList>
    </citation>
    <scope>NUCLEOTIDE SEQUENCE</scope>
    <source>
        <strain evidence="2">PSN324</strain>
    </source>
</reference>